<protein>
    <recommendedName>
        <fullName evidence="1 7">Transcriptional regulator MraZ</fullName>
    </recommendedName>
</protein>
<dbReference type="AlphaFoldDB" id="A0A0G1S697"/>
<evidence type="ECO:0000256" key="5">
    <source>
        <dbReference type="ARBA" id="ARBA00023125"/>
    </source>
</evidence>
<evidence type="ECO:0000256" key="1">
    <source>
        <dbReference type="ARBA" id="ARBA00013860"/>
    </source>
</evidence>
<dbReference type="SUPFAM" id="SSF89447">
    <property type="entry name" value="AbrB/MazE/MraZ-like"/>
    <property type="match status" value="1"/>
</dbReference>
<dbReference type="GO" id="GO:2000143">
    <property type="term" value="P:negative regulation of DNA-templated transcription initiation"/>
    <property type="evidence" value="ECO:0007669"/>
    <property type="project" value="TreeGrafter"/>
</dbReference>
<keyword evidence="3" id="KW-0677">Repeat</keyword>
<comment type="subcellular location">
    <subcellularLocation>
        <location evidence="7">Cytoplasm</location>
        <location evidence="7">Nucleoid</location>
    </subcellularLocation>
</comment>
<evidence type="ECO:0000256" key="7">
    <source>
        <dbReference type="HAMAP-Rule" id="MF_01008"/>
    </source>
</evidence>
<evidence type="ECO:0000256" key="2">
    <source>
        <dbReference type="ARBA" id="ARBA00022490"/>
    </source>
</evidence>
<dbReference type="InterPro" id="IPR035644">
    <property type="entry name" value="MraZ_C"/>
</dbReference>
<dbReference type="InterPro" id="IPR037914">
    <property type="entry name" value="SpoVT-AbrB_sf"/>
</dbReference>
<reference evidence="9 10" key="1">
    <citation type="journal article" date="2015" name="Nature">
        <title>rRNA introns, odd ribosomes, and small enigmatic genomes across a large radiation of phyla.</title>
        <authorList>
            <person name="Brown C.T."/>
            <person name="Hug L.A."/>
            <person name="Thomas B.C."/>
            <person name="Sharon I."/>
            <person name="Castelle C.J."/>
            <person name="Singh A."/>
            <person name="Wilkins M.J."/>
            <person name="Williams K.H."/>
            <person name="Banfield J.F."/>
        </authorList>
    </citation>
    <scope>NUCLEOTIDE SEQUENCE [LARGE SCALE GENOMIC DNA]</scope>
</reference>
<dbReference type="HAMAP" id="MF_01008">
    <property type="entry name" value="MraZ"/>
    <property type="match status" value="1"/>
</dbReference>
<keyword evidence="4 7" id="KW-0805">Transcription regulation</keyword>
<evidence type="ECO:0000313" key="9">
    <source>
        <dbReference type="EMBL" id="KKU64927.1"/>
    </source>
</evidence>
<dbReference type="Proteomes" id="UP000034502">
    <property type="component" value="Unassembled WGS sequence"/>
</dbReference>
<dbReference type="GO" id="GO:0003700">
    <property type="term" value="F:DNA-binding transcription factor activity"/>
    <property type="evidence" value="ECO:0007669"/>
    <property type="project" value="UniProtKB-UniRule"/>
</dbReference>
<gene>
    <name evidence="7" type="primary">mraZ</name>
    <name evidence="9" type="ORF">UX86_C0003G0022</name>
</gene>
<evidence type="ECO:0000313" key="10">
    <source>
        <dbReference type="Proteomes" id="UP000034502"/>
    </source>
</evidence>
<dbReference type="InterPro" id="IPR020603">
    <property type="entry name" value="MraZ_dom"/>
</dbReference>
<dbReference type="NCBIfam" id="TIGR00242">
    <property type="entry name" value="division/cell wall cluster transcriptional repressor MraZ"/>
    <property type="match status" value="1"/>
</dbReference>
<evidence type="ECO:0000256" key="4">
    <source>
        <dbReference type="ARBA" id="ARBA00023015"/>
    </source>
</evidence>
<accession>A0A0G1S697</accession>
<dbReference type="GO" id="GO:0000976">
    <property type="term" value="F:transcription cis-regulatory region binding"/>
    <property type="evidence" value="ECO:0007669"/>
    <property type="project" value="TreeGrafter"/>
</dbReference>
<dbReference type="InterPro" id="IPR007159">
    <property type="entry name" value="SpoVT-AbrB_dom"/>
</dbReference>
<dbReference type="STRING" id="1618364.UX86_C0003G0022"/>
<comment type="similarity">
    <text evidence="7">Belongs to the MraZ family.</text>
</comment>
<evidence type="ECO:0000259" key="8">
    <source>
        <dbReference type="PROSITE" id="PS51740"/>
    </source>
</evidence>
<comment type="subunit">
    <text evidence="7">Forms oligomers.</text>
</comment>
<dbReference type="InterPro" id="IPR003444">
    <property type="entry name" value="MraZ"/>
</dbReference>
<keyword evidence="5 7" id="KW-0238">DNA-binding</keyword>
<dbReference type="GO" id="GO:0009295">
    <property type="term" value="C:nucleoid"/>
    <property type="evidence" value="ECO:0007669"/>
    <property type="project" value="UniProtKB-SubCell"/>
</dbReference>
<proteinExistence type="inferred from homology"/>
<name>A0A0G1S697_9BACT</name>
<dbReference type="PANTHER" id="PTHR34701">
    <property type="entry name" value="TRANSCRIPTIONAL REGULATOR MRAZ"/>
    <property type="match status" value="1"/>
</dbReference>
<dbReference type="Pfam" id="PF02381">
    <property type="entry name" value="MraZ"/>
    <property type="match status" value="2"/>
</dbReference>
<evidence type="ECO:0000256" key="6">
    <source>
        <dbReference type="ARBA" id="ARBA00023163"/>
    </source>
</evidence>
<dbReference type="Gene3D" id="3.40.1550.20">
    <property type="entry name" value="Transcriptional regulator MraZ domain"/>
    <property type="match status" value="1"/>
</dbReference>
<dbReference type="PROSITE" id="PS51740">
    <property type="entry name" value="SPOVT_ABRB"/>
    <property type="match status" value="2"/>
</dbReference>
<dbReference type="InterPro" id="IPR035642">
    <property type="entry name" value="MraZ_N"/>
</dbReference>
<dbReference type="CDD" id="cd16321">
    <property type="entry name" value="MraZ_C"/>
    <property type="match status" value="1"/>
</dbReference>
<keyword evidence="2 7" id="KW-0963">Cytoplasm</keyword>
<comment type="caution">
    <text evidence="9">The sequence shown here is derived from an EMBL/GenBank/DDBJ whole genome shotgun (WGS) entry which is preliminary data.</text>
</comment>
<keyword evidence="6 7" id="KW-0804">Transcription</keyword>
<evidence type="ECO:0000256" key="3">
    <source>
        <dbReference type="ARBA" id="ARBA00022737"/>
    </source>
</evidence>
<sequence>MFIGQYEHHLEEKGRLSIPKKFRSQLSDGAVISQGLDGCLFLYPKASWELLIQKLSRLPLTSTDARGFTRSLSYGAAEVEIDGQGRILLPEYLRKFAGIHSDCVFAGAVERIELWDKSKFEKYTAQINSRAEEIAEKLSESGI</sequence>
<organism evidence="9 10">
    <name type="scientific">Candidatus Amesbacteria bacterium GW2011_GWC1_47_15</name>
    <dbReference type="NCBI Taxonomy" id="1618364"/>
    <lineage>
        <taxon>Bacteria</taxon>
        <taxon>Candidatus Amesiibacteriota</taxon>
    </lineage>
</organism>
<dbReference type="GO" id="GO:0005737">
    <property type="term" value="C:cytoplasm"/>
    <property type="evidence" value="ECO:0007669"/>
    <property type="project" value="UniProtKB-UniRule"/>
</dbReference>
<feature type="domain" description="SpoVT-AbrB" evidence="8">
    <location>
        <begin position="5"/>
        <end position="47"/>
    </location>
</feature>
<dbReference type="EMBL" id="LCNU01000003">
    <property type="protein sequence ID" value="KKU64927.1"/>
    <property type="molecule type" value="Genomic_DNA"/>
</dbReference>
<feature type="domain" description="SpoVT-AbrB" evidence="8">
    <location>
        <begin position="76"/>
        <end position="119"/>
    </location>
</feature>
<dbReference type="PANTHER" id="PTHR34701:SF1">
    <property type="entry name" value="TRANSCRIPTIONAL REGULATOR MRAZ"/>
    <property type="match status" value="1"/>
</dbReference>
<dbReference type="InterPro" id="IPR038619">
    <property type="entry name" value="MraZ_sf"/>
</dbReference>
<dbReference type="CDD" id="cd16320">
    <property type="entry name" value="MraZ_N"/>
    <property type="match status" value="1"/>
</dbReference>